<dbReference type="Gene3D" id="3.40.220.10">
    <property type="entry name" value="Leucine Aminopeptidase, subunit E, domain 1"/>
    <property type="match status" value="2"/>
</dbReference>
<dbReference type="InterPro" id="IPR002589">
    <property type="entry name" value="Macro_dom"/>
</dbReference>
<dbReference type="InterPro" id="IPR058348">
    <property type="entry name" value="DUF8035"/>
</dbReference>
<dbReference type="InterPro" id="IPR056223">
    <property type="entry name" value="PH_24"/>
</dbReference>
<gene>
    <name evidence="3" type="ORF">BCR34DRAFT_615529</name>
</gene>
<feature type="compositionally biased region" description="Polar residues" evidence="1">
    <location>
        <begin position="1863"/>
        <end position="1882"/>
    </location>
</feature>
<evidence type="ECO:0000313" key="4">
    <source>
        <dbReference type="Proteomes" id="UP000193144"/>
    </source>
</evidence>
<dbReference type="InterPro" id="IPR058925">
    <property type="entry name" value="zf-C2H2_AcuF"/>
</dbReference>
<feature type="compositionally biased region" description="Basic and acidic residues" evidence="1">
    <location>
        <begin position="1408"/>
        <end position="1422"/>
    </location>
</feature>
<feature type="compositionally biased region" description="Polar residues" evidence="1">
    <location>
        <begin position="534"/>
        <end position="563"/>
    </location>
</feature>
<dbReference type="EMBL" id="MCFA01000080">
    <property type="protein sequence ID" value="ORY09923.1"/>
    <property type="molecule type" value="Genomic_DNA"/>
</dbReference>
<dbReference type="Pfam" id="PF26082">
    <property type="entry name" value="zf-C2H2_AcuF"/>
    <property type="match status" value="1"/>
</dbReference>
<dbReference type="PROSITE" id="PS51154">
    <property type="entry name" value="MACRO"/>
    <property type="match status" value="2"/>
</dbReference>
<organism evidence="3 4">
    <name type="scientific">Clohesyomyces aquaticus</name>
    <dbReference type="NCBI Taxonomy" id="1231657"/>
    <lineage>
        <taxon>Eukaryota</taxon>
        <taxon>Fungi</taxon>
        <taxon>Dikarya</taxon>
        <taxon>Ascomycota</taxon>
        <taxon>Pezizomycotina</taxon>
        <taxon>Dothideomycetes</taxon>
        <taxon>Pleosporomycetidae</taxon>
        <taxon>Pleosporales</taxon>
        <taxon>Lindgomycetaceae</taxon>
        <taxon>Clohesyomyces</taxon>
    </lineage>
</organism>
<evidence type="ECO:0000313" key="3">
    <source>
        <dbReference type="EMBL" id="ORY09923.1"/>
    </source>
</evidence>
<feature type="domain" description="Macro" evidence="2">
    <location>
        <begin position="1167"/>
        <end position="1347"/>
    </location>
</feature>
<feature type="region of interest" description="Disordered" evidence="1">
    <location>
        <begin position="1902"/>
        <end position="1943"/>
    </location>
</feature>
<feature type="compositionally biased region" description="Polar residues" evidence="1">
    <location>
        <begin position="502"/>
        <end position="525"/>
    </location>
</feature>
<dbReference type="InterPro" id="IPR043472">
    <property type="entry name" value="Macro_dom-like"/>
</dbReference>
<evidence type="ECO:0000256" key="1">
    <source>
        <dbReference type="SAM" id="MobiDB-lite"/>
    </source>
</evidence>
<dbReference type="SMART" id="SM00506">
    <property type="entry name" value="A1pp"/>
    <property type="match status" value="2"/>
</dbReference>
<dbReference type="Pfam" id="PF01661">
    <property type="entry name" value="Macro"/>
    <property type="match status" value="2"/>
</dbReference>
<feature type="compositionally biased region" description="Polar residues" evidence="1">
    <location>
        <begin position="1750"/>
        <end position="1762"/>
    </location>
</feature>
<proteinExistence type="predicted"/>
<reference evidence="3 4" key="1">
    <citation type="submission" date="2016-07" db="EMBL/GenBank/DDBJ databases">
        <title>Pervasive Adenine N6-methylation of Active Genes in Fungi.</title>
        <authorList>
            <consortium name="DOE Joint Genome Institute"/>
            <person name="Mondo S.J."/>
            <person name="Dannebaum R.O."/>
            <person name="Kuo R.C."/>
            <person name="Labutti K."/>
            <person name="Haridas S."/>
            <person name="Kuo A."/>
            <person name="Salamov A."/>
            <person name="Ahrendt S.R."/>
            <person name="Lipzen A."/>
            <person name="Sullivan W."/>
            <person name="Andreopoulos W.B."/>
            <person name="Clum A."/>
            <person name="Lindquist E."/>
            <person name="Daum C."/>
            <person name="Ramamoorthy G.K."/>
            <person name="Gryganskyi A."/>
            <person name="Culley D."/>
            <person name="Magnuson J.K."/>
            <person name="James T.Y."/>
            <person name="O'Malley M.A."/>
            <person name="Stajich J.E."/>
            <person name="Spatafora J.W."/>
            <person name="Visel A."/>
            <person name="Grigoriev I.V."/>
        </authorList>
    </citation>
    <scope>NUCLEOTIDE SEQUENCE [LARGE SCALE GENOMIC DNA]</scope>
    <source>
        <strain evidence="3 4">CBS 115471</strain>
    </source>
</reference>
<dbReference type="PANTHER" id="PTHR11106">
    <property type="entry name" value="GANGLIOSIDE INDUCED DIFFERENTIATION ASSOCIATED PROTEIN 2-RELATED"/>
    <property type="match status" value="1"/>
</dbReference>
<evidence type="ECO:0000259" key="2">
    <source>
        <dbReference type="PROSITE" id="PS51154"/>
    </source>
</evidence>
<dbReference type="Pfam" id="PF26118">
    <property type="entry name" value="DUF8035"/>
    <property type="match status" value="2"/>
</dbReference>
<feature type="region of interest" description="Disordered" evidence="1">
    <location>
        <begin position="1376"/>
        <end position="1431"/>
    </location>
</feature>
<feature type="region of interest" description="Disordered" evidence="1">
    <location>
        <begin position="1854"/>
        <end position="1887"/>
    </location>
</feature>
<feature type="compositionally biased region" description="Acidic residues" evidence="1">
    <location>
        <begin position="109"/>
        <end position="127"/>
    </location>
</feature>
<protein>
    <recommendedName>
        <fullName evidence="2">Macro domain-containing protein</fullName>
    </recommendedName>
</protein>
<feature type="region of interest" description="Disordered" evidence="1">
    <location>
        <begin position="101"/>
        <end position="133"/>
    </location>
</feature>
<feature type="region of interest" description="Disordered" evidence="1">
    <location>
        <begin position="491"/>
        <end position="563"/>
    </location>
</feature>
<dbReference type="STRING" id="1231657.A0A1Y1ZI41"/>
<dbReference type="OrthoDB" id="6133115at2759"/>
<feature type="region of interest" description="Disordered" evidence="1">
    <location>
        <begin position="1717"/>
        <end position="1804"/>
    </location>
</feature>
<sequence length="2091" mass="234476">MATIRLATAANIRLFQTLSTCLTTADTSLTRLIDPEALEDEFGRFRVWAGNLGALQKGHSSLDYRLRDSPLLSSNTLKFLEELSDNLTEAIAVVSGKRLPYEQQAKPEESEEEDDFFSEDEDDDSEEGGAPKTELDQRFREIVDIIQNLYRLSVRIRSPTIRSRSLKAASYRPKDPETGVDILEEYAVFDLQHTQELIRFLRVPHAEDVKVQGDFIIERLSKAVTLRRRQFKYWRRHRDKLGVSTIPEDLEDNQLATAERPGFQRYDTLEVQPSNPNIAAIKASASEKAPKSLLSGTEVTQHHQSLDDIVDSQSVTSYATTTHDLRGNGIELPSPPKAADGEKDFECPYCFIICPARYGRGRPWRTHLLQDLQPYICTYEDCGNHDQLIRSRREWIEHEASHRKAWRCPEHPTSVYKSQSGLENHLRLSHADSFPEHQLASIIKISETSTIDLRPKCPICLADADMEGGLQNHIANHLERIASFALPKDVDVVDDDDDGASSVASRGRSITTGPSQDLSSVSSFHGSAIEQDDQITASNIDPTSRGNPLASSSQAEPSTVGNSLSAELLGRIPDSTGKRMDILSAEQGYKMSLDDDFSEGDDDPAEDEEPLDEMESFRTYLLAMDGAQNTRFLRRYGNWRGYVHFTDEASALGALQKFDNAQFPKVKLRQGSKDKASLRFMEVVRTRTGTDPHIEKDSVSSKAVSYTGEKSSGLTILPASEVPTLRSLYKIRKLQQRDQSYAPNVQYNGMIGFTYYDITRIKADAIVNSANRSMKVRKANDTLNYSIHKAGGPGLKRECEELGGVKKPGQVRVTSGHDLPSSYVIHVARPEHFNTSKGMGRFNILTECYRSSLKAAKNHGIKTIVFPCIGSGGCGFPARVAARIALQEVREFLDTNTQRHHQFDRIIFCVYSTQDEKAYKSFLPVYFPPTHRDVEDIEVDEVDDSKDYDSIVSLLREAYVQAEGVTGGLVIFSDNVTAFPRTVMSELAAITSSLRSLEYLFMSPPEEIQNLSSRTVRDIYLICSVMMTASGSMAEIVEQTKYTKNFGEPTHKTIWDEYNFHMRNSQGLELNTLLEICQDFVQCLEDILIRGGTEPHEMSTMRVRLSTYRLKQTGEGDKAQREVFDEVMYTRDFHRDSSSQNRTGVVKLHQIPSLGRLYQLGELEYEPTKAIPDGSINHTVGLIREDISRLEVDVIVNSTDIGFSGMGTLDRVILKKGGVELQEDCATFGKCKEGDIRHTPGYKLPAKYIIHTIPPDTYRKNTKDALRKIYREVLNLAESLKATSLAIPSIGTGMLNYPRRDAASIAMEEVKRYLETMGPSGPLERIIFCVFGSTDELIYKSLLPVFFPPVDLNVNKAIPTGSGSFRRLEPSVEVTPSTSVTVFGQPSTPGGGRRGSVSNTANSPFGKYVDEKSPLSKLKDTSQDVDASPPPKRSLFGSIGSAFRNVRFGKQPVSHTMRPLQSGEEHALLSYEAHARDCPTCSDIARLYADNKDLCADGYGEAQLVLQYLYMDSERSIYSTTSENKRKVMVEFPQDYKHAWNLLYTVERSFRDGHRTRPFVSTSQPYPGTLPGVKIYEAEVQVQVPVSREPEKAVASVFSWSEDAQRWEALHPLECSIHIYPGKVEMYETDHLVHTNGAPLLSFELSPLLPLEQKGSTEITFLARTFLESRMKSGNLIMLKSRSPSESEILLQRLIHSRNNNPMYLEHRFVRGTAKGEATGEAAGEGAGERGGSRTAPLDLPSPPSHDPSTRTQGTRNSNDLSWINPPPQPQRHRPDISSTEAPSIPKSDLGNQAPGTERPILPINPSVSALTQQMQAVQLEEAQRAVEHQDKFDLSIAGLSYVDLDEYYSYLDNPSAEEHSSTGHQEQPSSNAAITPQSSEPPVSLDSGAKEVLGAIGYLTDIPQEPSEPTPSTQQDMAADDPRQISYPRPTTPETGEQSIPPEARWTKIDKWYVSPEALREAGLAFEERGMFVVVSKVLTKEEIENLTRRTKELWRDRQPRETIVPPRRIEDELGETGVSRLRLTKWTRIDRRLISAQALEEVNERFEQRDEHLVVMRMLTRAEIMQFAERTREIRRGRQELKEFAKNVG</sequence>
<dbReference type="SMART" id="SM00355">
    <property type="entry name" value="ZnF_C2H2"/>
    <property type="match status" value="3"/>
</dbReference>
<dbReference type="SUPFAM" id="SSF52949">
    <property type="entry name" value="Macro domain-like"/>
    <property type="match status" value="2"/>
</dbReference>
<accession>A0A1Y1ZI41</accession>
<dbReference type="Proteomes" id="UP000193144">
    <property type="component" value="Unassembled WGS sequence"/>
</dbReference>
<feature type="domain" description="Macro" evidence="2">
    <location>
        <begin position="738"/>
        <end position="927"/>
    </location>
</feature>
<dbReference type="Pfam" id="PF24345">
    <property type="entry name" value="PH_24"/>
    <property type="match status" value="1"/>
</dbReference>
<name>A0A1Y1ZI41_9PLEO</name>
<keyword evidence="4" id="KW-1185">Reference proteome</keyword>
<dbReference type="InterPro" id="IPR013087">
    <property type="entry name" value="Znf_C2H2_type"/>
</dbReference>
<dbReference type="PANTHER" id="PTHR11106:SF27">
    <property type="entry name" value="MACRO DOMAIN-CONTAINING PROTEIN"/>
    <property type="match status" value="1"/>
</dbReference>
<comment type="caution">
    <text evidence="3">The sequence shown here is derived from an EMBL/GenBank/DDBJ whole genome shotgun (WGS) entry which is preliminary data.</text>
</comment>